<name>A0A2M6XE51_9BACT</name>
<dbReference type="InterPro" id="IPR002686">
    <property type="entry name" value="Transposase_17"/>
</dbReference>
<dbReference type="SUPFAM" id="SSF143422">
    <property type="entry name" value="Transposase IS200-like"/>
    <property type="match status" value="1"/>
</dbReference>
<gene>
    <name evidence="2" type="ORF">COT44_00250</name>
</gene>
<dbReference type="AlphaFoldDB" id="A0A2M6XE51"/>
<dbReference type="EMBL" id="PEYO01000002">
    <property type="protein sequence ID" value="PIU03945.1"/>
    <property type="molecule type" value="Genomic_DNA"/>
</dbReference>
<dbReference type="PANTHER" id="PTHR34322:SF2">
    <property type="entry name" value="TRANSPOSASE IS200-LIKE DOMAIN-CONTAINING PROTEIN"/>
    <property type="match status" value="1"/>
</dbReference>
<protein>
    <recommendedName>
        <fullName evidence="1">Transposase IS200-like domain-containing protein</fullName>
    </recommendedName>
</protein>
<sequence>MPRKNTIKTYLENGFYHVYNRGVNKNLIFLDGQDYSVFLSYLKTYLMPKDEKQLMLSLSDKSIGYRERDKILKILKLKNFSDEISLLSHSLMPNHFHFLLQQRLIDSMERFMSSIGTRYTMYFNKKYRRVGPLYQSIFKAVLVESKEQLLYLSGYIHRNGLLINKNLFSQPSSLPEYLGLRKTAWIHPKIILNHFSKTNPKLSYESFVKQTEDVSLITNHLIDEF</sequence>
<proteinExistence type="predicted"/>
<dbReference type="Gene3D" id="3.30.70.1290">
    <property type="entry name" value="Transposase IS200-like"/>
    <property type="match status" value="1"/>
</dbReference>
<evidence type="ECO:0000313" key="3">
    <source>
        <dbReference type="Proteomes" id="UP000228996"/>
    </source>
</evidence>
<organism evidence="2 3">
    <name type="scientific">Candidatus Shapirobacteria bacterium CG08_land_8_20_14_0_20_39_18</name>
    <dbReference type="NCBI Taxonomy" id="1974883"/>
    <lineage>
        <taxon>Bacteria</taxon>
        <taxon>Candidatus Shapironibacteriota</taxon>
    </lineage>
</organism>
<dbReference type="Pfam" id="PF01797">
    <property type="entry name" value="Y1_Tnp"/>
    <property type="match status" value="1"/>
</dbReference>
<dbReference type="PANTHER" id="PTHR34322">
    <property type="entry name" value="TRANSPOSASE, Y1_TNP DOMAIN-CONTAINING"/>
    <property type="match status" value="1"/>
</dbReference>
<dbReference type="GO" id="GO:0004803">
    <property type="term" value="F:transposase activity"/>
    <property type="evidence" value="ECO:0007669"/>
    <property type="project" value="InterPro"/>
</dbReference>
<dbReference type="GO" id="GO:0006313">
    <property type="term" value="P:DNA transposition"/>
    <property type="evidence" value="ECO:0007669"/>
    <property type="project" value="InterPro"/>
</dbReference>
<accession>A0A2M6XE51</accession>
<evidence type="ECO:0000313" key="2">
    <source>
        <dbReference type="EMBL" id="PIU03945.1"/>
    </source>
</evidence>
<dbReference type="Proteomes" id="UP000228996">
    <property type="component" value="Unassembled WGS sequence"/>
</dbReference>
<feature type="domain" description="Transposase IS200-like" evidence="1">
    <location>
        <begin position="11"/>
        <end position="159"/>
    </location>
</feature>
<dbReference type="GO" id="GO:0003677">
    <property type="term" value="F:DNA binding"/>
    <property type="evidence" value="ECO:0007669"/>
    <property type="project" value="InterPro"/>
</dbReference>
<evidence type="ECO:0000259" key="1">
    <source>
        <dbReference type="SMART" id="SM01321"/>
    </source>
</evidence>
<comment type="caution">
    <text evidence="2">The sequence shown here is derived from an EMBL/GenBank/DDBJ whole genome shotgun (WGS) entry which is preliminary data.</text>
</comment>
<dbReference type="InterPro" id="IPR036515">
    <property type="entry name" value="Transposase_17_sf"/>
</dbReference>
<reference evidence="3" key="1">
    <citation type="submission" date="2017-09" db="EMBL/GenBank/DDBJ databases">
        <title>Depth-based differentiation of microbial function through sediment-hosted aquifers and enrichment of novel symbionts in the deep terrestrial subsurface.</title>
        <authorList>
            <person name="Probst A.J."/>
            <person name="Ladd B."/>
            <person name="Jarett J.K."/>
            <person name="Geller-Mcgrath D.E."/>
            <person name="Sieber C.M.K."/>
            <person name="Emerson J.B."/>
            <person name="Anantharaman K."/>
            <person name="Thomas B.C."/>
            <person name="Malmstrom R."/>
            <person name="Stieglmeier M."/>
            <person name="Klingl A."/>
            <person name="Woyke T."/>
            <person name="Ryan C.M."/>
            <person name="Banfield J.F."/>
        </authorList>
    </citation>
    <scope>NUCLEOTIDE SEQUENCE [LARGE SCALE GENOMIC DNA]</scope>
</reference>
<dbReference type="SMART" id="SM01321">
    <property type="entry name" value="Y1_Tnp"/>
    <property type="match status" value="1"/>
</dbReference>